<protein>
    <submittedName>
        <fullName evidence="1">5220_t:CDS:1</fullName>
    </submittedName>
</protein>
<accession>A0ACA9NUG0</accession>
<evidence type="ECO:0000313" key="1">
    <source>
        <dbReference type="EMBL" id="CAG8676394.1"/>
    </source>
</evidence>
<evidence type="ECO:0000313" key="2">
    <source>
        <dbReference type="Proteomes" id="UP000789702"/>
    </source>
</evidence>
<comment type="caution">
    <text evidence="1">The sequence shown here is derived from an EMBL/GenBank/DDBJ whole genome shotgun (WGS) entry which is preliminary data.</text>
</comment>
<gene>
    <name evidence="1" type="ORF">DHETER_LOCUS10426</name>
</gene>
<proteinExistence type="predicted"/>
<keyword evidence="2" id="KW-1185">Reference proteome</keyword>
<name>A0ACA9NUG0_9GLOM</name>
<dbReference type="Proteomes" id="UP000789702">
    <property type="component" value="Unassembled WGS sequence"/>
</dbReference>
<dbReference type="EMBL" id="CAJVPU010020376">
    <property type="protein sequence ID" value="CAG8676394.1"/>
    <property type="molecule type" value="Genomic_DNA"/>
</dbReference>
<reference evidence="1" key="1">
    <citation type="submission" date="2021-06" db="EMBL/GenBank/DDBJ databases">
        <authorList>
            <person name="Kallberg Y."/>
            <person name="Tangrot J."/>
            <person name="Rosling A."/>
        </authorList>
    </citation>
    <scope>NUCLEOTIDE SEQUENCE</scope>
    <source>
        <strain evidence="1">IL203A</strain>
    </source>
</reference>
<sequence>DVSMGQNKEDQSQNEPLVIISIPSIIDKEFSLSKGWVLKGNQKLGNRGGARIKKNIRAKLEGFFLNGNRVNKDKISAKAMHAELLKFVEMETLKQRIFQKLPQYKIG</sequence>
<organism evidence="1 2">
    <name type="scientific">Dentiscutata heterogama</name>
    <dbReference type="NCBI Taxonomy" id="1316150"/>
    <lineage>
        <taxon>Eukaryota</taxon>
        <taxon>Fungi</taxon>
        <taxon>Fungi incertae sedis</taxon>
        <taxon>Mucoromycota</taxon>
        <taxon>Glomeromycotina</taxon>
        <taxon>Glomeromycetes</taxon>
        <taxon>Diversisporales</taxon>
        <taxon>Gigasporaceae</taxon>
        <taxon>Dentiscutata</taxon>
    </lineage>
</organism>
<feature type="non-terminal residue" evidence="1">
    <location>
        <position position="1"/>
    </location>
</feature>